<proteinExistence type="inferred from homology"/>
<keyword evidence="5" id="KW-0694">RNA-binding</keyword>
<evidence type="ECO:0000313" key="6">
    <source>
        <dbReference type="EMBL" id="OGM91826.1"/>
    </source>
</evidence>
<comment type="caution">
    <text evidence="6">The sequence shown here is derived from an EMBL/GenBank/DDBJ whole genome shotgun (WGS) entry which is preliminary data.</text>
</comment>
<dbReference type="GO" id="GO:0006412">
    <property type="term" value="P:translation"/>
    <property type="evidence" value="ECO:0007669"/>
    <property type="project" value="UniProtKB-UniRule"/>
</dbReference>
<evidence type="ECO:0000256" key="4">
    <source>
        <dbReference type="ARBA" id="ARBA00035202"/>
    </source>
</evidence>
<evidence type="ECO:0000256" key="2">
    <source>
        <dbReference type="ARBA" id="ARBA00022980"/>
    </source>
</evidence>
<dbReference type="GO" id="GO:0005840">
    <property type="term" value="C:ribosome"/>
    <property type="evidence" value="ECO:0007669"/>
    <property type="project" value="UniProtKB-KW"/>
</dbReference>
<dbReference type="InterPro" id="IPR001790">
    <property type="entry name" value="Ribosomal_uL10"/>
</dbReference>
<evidence type="ECO:0000256" key="1">
    <source>
        <dbReference type="ARBA" id="ARBA00008889"/>
    </source>
</evidence>
<organism evidence="6 7">
    <name type="scientific">Candidatus Wolfebacteria bacterium RIFCSPLOWO2_01_FULL_38_11</name>
    <dbReference type="NCBI Taxonomy" id="1802556"/>
    <lineage>
        <taxon>Bacteria</taxon>
        <taxon>Candidatus Wolfeibacteriota</taxon>
    </lineage>
</organism>
<dbReference type="HAMAP" id="MF_00362">
    <property type="entry name" value="Ribosomal_uL10"/>
    <property type="match status" value="1"/>
</dbReference>
<dbReference type="InterPro" id="IPR022973">
    <property type="entry name" value="Ribosomal_uL10_bac"/>
</dbReference>
<gene>
    <name evidence="5" type="primary">rplJ</name>
    <name evidence="6" type="ORF">A2999_02355</name>
</gene>
<comment type="function">
    <text evidence="5">Forms part of the ribosomal stalk, playing a central role in the interaction of the ribosome with GTP-bound translation factors.</text>
</comment>
<keyword evidence="5" id="KW-0699">rRNA-binding</keyword>
<dbReference type="Gene3D" id="3.30.70.1730">
    <property type="match status" value="1"/>
</dbReference>
<name>A0A1F8DTT3_9BACT</name>
<dbReference type="InterPro" id="IPR047865">
    <property type="entry name" value="Ribosomal_uL10_bac_type"/>
</dbReference>
<dbReference type="Pfam" id="PF00466">
    <property type="entry name" value="Ribosomal_L10"/>
    <property type="match status" value="1"/>
</dbReference>
<dbReference type="NCBIfam" id="NF000955">
    <property type="entry name" value="PRK00099.1-1"/>
    <property type="match status" value="1"/>
</dbReference>
<dbReference type="GO" id="GO:0070180">
    <property type="term" value="F:large ribosomal subunit rRNA binding"/>
    <property type="evidence" value="ECO:0007669"/>
    <property type="project" value="UniProtKB-UniRule"/>
</dbReference>
<keyword evidence="2 5" id="KW-0689">Ribosomal protein</keyword>
<dbReference type="Proteomes" id="UP000178798">
    <property type="component" value="Unassembled WGS sequence"/>
</dbReference>
<dbReference type="SUPFAM" id="SSF160369">
    <property type="entry name" value="Ribosomal protein L10-like"/>
    <property type="match status" value="1"/>
</dbReference>
<dbReference type="PANTHER" id="PTHR11560">
    <property type="entry name" value="39S RIBOSOMAL PROTEIN L10, MITOCHONDRIAL"/>
    <property type="match status" value="1"/>
</dbReference>
<evidence type="ECO:0000256" key="3">
    <source>
        <dbReference type="ARBA" id="ARBA00023274"/>
    </source>
</evidence>
<sequence>MLTKQQKTQQIKESKELIKGSKMLIFVDFTGTTVDEIKKLRRALLAIGSKLKVVKKKLLRVALSEDKIDFNPEQFESQVGTIFSSADISEIAGPIYKFSKEAKNKEFKILGGYDLSAKNFIEGEIVKQIGQLPSREILLGQLVGMFAMPIKMFMNVLEQKSKQMVEK</sequence>
<dbReference type="GO" id="GO:1990904">
    <property type="term" value="C:ribonucleoprotein complex"/>
    <property type="evidence" value="ECO:0007669"/>
    <property type="project" value="UniProtKB-KW"/>
</dbReference>
<evidence type="ECO:0000313" key="7">
    <source>
        <dbReference type="Proteomes" id="UP000178798"/>
    </source>
</evidence>
<keyword evidence="3 5" id="KW-0687">Ribonucleoprotein</keyword>
<comment type="subunit">
    <text evidence="5">Part of the ribosomal stalk of the 50S ribosomal subunit. The N-terminus interacts with L11 and the large rRNA to form the base of the stalk. The C-terminus forms an elongated spine to which L12 dimers bind in a sequential fashion forming a multimeric L10(L12)X complex.</text>
</comment>
<protein>
    <recommendedName>
        <fullName evidence="4 5">Large ribosomal subunit protein uL10</fullName>
    </recommendedName>
</protein>
<dbReference type="Gene3D" id="6.10.250.290">
    <property type="match status" value="1"/>
</dbReference>
<evidence type="ECO:0000256" key="5">
    <source>
        <dbReference type="HAMAP-Rule" id="MF_00362"/>
    </source>
</evidence>
<dbReference type="InterPro" id="IPR043141">
    <property type="entry name" value="Ribosomal_uL10-like_sf"/>
</dbReference>
<dbReference type="EMBL" id="MGIQ01000003">
    <property type="protein sequence ID" value="OGM91826.1"/>
    <property type="molecule type" value="Genomic_DNA"/>
</dbReference>
<comment type="similarity">
    <text evidence="1 5">Belongs to the universal ribosomal protein uL10 family.</text>
</comment>
<dbReference type="STRING" id="1802556.A2999_02355"/>
<dbReference type="AlphaFoldDB" id="A0A1F8DTT3"/>
<reference evidence="6 7" key="1">
    <citation type="journal article" date="2016" name="Nat. Commun.">
        <title>Thousands of microbial genomes shed light on interconnected biogeochemical processes in an aquifer system.</title>
        <authorList>
            <person name="Anantharaman K."/>
            <person name="Brown C.T."/>
            <person name="Hug L.A."/>
            <person name="Sharon I."/>
            <person name="Castelle C.J."/>
            <person name="Probst A.J."/>
            <person name="Thomas B.C."/>
            <person name="Singh A."/>
            <person name="Wilkins M.J."/>
            <person name="Karaoz U."/>
            <person name="Brodie E.L."/>
            <person name="Williams K.H."/>
            <person name="Hubbard S.S."/>
            <person name="Banfield J.F."/>
        </authorList>
    </citation>
    <scope>NUCLEOTIDE SEQUENCE [LARGE SCALE GENOMIC DNA]</scope>
</reference>
<accession>A0A1F8DTT3</accession>